<dbReference type="Proteomes" id="UP000245207">
    <property type="component" value="Unassembled WGS sequence"/>
</dbReference>
<proteinExistence type="inferred from homology"/>
<comment type="caution">
    <text evidence="6">The sequence shown here is derived from an EMBL/GenBank/DDBJ whole genome shotgun (WGS) entry which is preliminary data.</text>
</comment>
<organism evidence="6 7">
    <name type="scientific">Artemisia annua</name>
    <name type="common">Sweet wormwood</name>
    <dbReference type="NCBI Taxonomy" id="35608"/>
    <lineage>
        <taxon>Eukaryota</taxon>
        <taxon>Viridiplantae</taxon>
        <taxon>Streptophyta</taxon>
        <taxon>Embryophyta</taxon>
        <taxon>Tracheophyta</taxon>
        <taxon>Spermatophyta</taxon>
        <taxon>Magnoliopsida</taxon>
        <taxon>eudicotyledons</taxon>
        <taxon>Gunneridae</taxon>
        <taxon>Pentapetalae</taxon>
        <taxon>asterids</taxon>
        <taxon>campanulids</taxon>
        <taxon>Asterales</taxon>
        <taxon>Asteraceae</taxon>
        <taxon>Asteroideae</taxon>
        <taxon>Anthemideae</taxon>
        <taxon>Artemisiinae</taxon>
        <taxon>Artemisia</taxon>
    </lineage>
</organism>
<dbReference type="AlphaFoldDB" id="A0A2U1KBF7"/>
<sequence>MARFSVVFAGILLVVAMAAIAEAGIITTTTFEDNPFGRQTGEDCAVKMAEQEMLSHCRMYITTSQGYQSPRAAFMNPAEEHMKFCCDQLQNMGKMCMCEGIKMMMNMQRWTQQQGQMMSMAENLPKQCGFMTESCQMRAVWF</sequence>
<keyword evidence="2" id="KW-0758">Storage protein</keyword>
<evidence type="ECO:0000256" key="1">
    <source>
        <dbReference type="ARBA" id="ARBA00008262"/>
    </source>
</evidence>
<dbReference type="PANTHER" id="PTHR35496:SF4">
    <property type="entry name" value="2S SULFUR-RICH SEED STORAGE PROTEIN 2-LIKE"/>
    <property type="match status" value="1"/>
</dbReference>
<evidence type="ECO:0000313" key="6">
    <source>
        <dbReference type="EMBL" id="PWA34087.1"/>
    </source>
</evidence>
<dbReference type="OrthoDB" id="1922883at2759"/>
<evidence type="ECO:0000256" key="2">
    <source>
        <dbReference type="ARBA" id="ARBA00022761"/>
    </source>
</evidence>
<feature type="domain" description="Bifunctional inhibitor/plant lipid transfer protein/seed storage helical" evidence="5">
    <location>
        <begin position="62"/>
        <end position="134"/>
    </location>
</feature>
<comment type="similarity">
    <text evidence="1">Belongs to the 2S seed storage albumins family.</text>
</comment>
<keyword evidence="3" id="KW-0708">Seed storage protein</keyword>
<keyword evidence="4" id="KW-0732">Signal</keyword>
<dbReference type="Gene3D" id="1.10.110.10">
    <property type="entry name" value="Plant lipid-transfer and hydrophobic proteins"/>
    <property type="match status" value="1"/>
</dbReference>
<name>A0A2U1KBF7_ARTAN</name>
<dbReference type="SUPFAM" id="SSF47699">
    <property type="entry name" value="Bifunctional inhibitor/lipid-transfer protein/seed storage 2S albumin"/>
    <property type="match status" value="1"/>
</dbReference>
<dbReference type="InterPro" id="IPR036312">
    <property type="entry name" value="Bifun_inhib/LTP/seed_sf"/>
</dbReference>
<dbReference type="Pfam" id="PF00234">
    <property type="entry name" value="Tryp_alpha_amyl"/>
    <property type="match status" value="1"/>
</dbReference>
<reference evidence="6 7" key="1">
    <citation type="journal article" date="2018" name="Mol. Plant">
        <title>The genome of Artemisia annua provides insight into the evolution of Asteraceae family and artemisinin biosynthesis.</title>
        <authorList>
            <person name="Shen Q."/>
            <person name="Zhang L."/>
            <person name="Liao Z."/>
            <person name="Wang S."/>
            <person name="Yan T."/>
            <person name="Shi P."/>
            <person name="Liu M."/>
            <person name="Fu X."/>
            <person name="Pan Q."/>
            <person name="Wang Y."/>
            <person name="Lv Z."/>
            <person name="Lu X."/>
            <person name="Zhang F."/>
            <person name="Jiang W."/>
            <person name="Ma Y."/>
            <person name="Chen M."/>
            <person name="Hao X."/>
            <person name="Li L."/>
            <person name="Tang Y."/>
            <person name="Lv G."/>
            <person name="Zhou Y."/>
            <person name="Sun X."/>
            <person name="Brodelius P.E."/>
            <person name="Rose J.K.C."/>
            <person name="Tang K."/>
        </authorList>
    </citation>
    <scope>NUCLEOTIDE SEQUENCE [LARGE SCALE GENOMIC DNA]</scope>
    <source>
        <strain evidence="7">cv. Huhao1</strain>
        <tissue evidence="6">Leaf</tissue>
    </source>
</reference>
<evidence type="ECO:0000256" key="4">
    <source>
        <dbReference type="SAM" id="SignalP"/>
    </source>
</evidence>
<protein>
    <submittedName>
        <fullName evidence="6">Albumin-8</fullName>
    </submittedName>
</protein>
<evidence type="ECO:0000313" key="7">
    <source>
        <dbReference type="Proteomes" id="UP000245207"/>
    </source>
</evidence>
<feature type="chain" id="PRO_5015674483" evidence="4">
    <location>
        <begin position="24"/>
        <end position="142"/>
    </location>
</feature>
<evidence type="ECO:0000256" key="3">
    <source>
        <dbReference type="ARBA" id="ARBA00023129"/>
    </source>
</evidence>
<feature type="signal peptide" evidence="4">
    <location>
        <begin position="1"/>
        <end position="23"/>
    </location>
</feature>
<dbReference type="InterPro" id="IPR016140">
    <property type="entry name" value="Bifunc_inhib/LTP/seed_store"/>
</dbReference>
<dbReference type="GO" id="GO:0045735">
    <property type="term" value="F:nutrient reservoir activity"/>
    <property type="evidence" value="ECO:0007669"/>
    <property type="project" value="UniProtKB-KW"/>
</dbReference>
<dbReference type="EMBL" id="PKPP01023902">
    <property type="protein sequence ID" value="PWA34087.1"/>
    <property type="molecule type" value="Genomic_DNA"/>
</dbReference>
<evidence type="ECO:0000259" key="5">
    <source>
        <dbReference type="Pfam" id="PF00234"/>
    </source>
</evidence>
<gene>
    <name evidence="6" type="ORF">CTI12_AA622540</name>
</gene>
<dbReference type="PANTHER" id="PTHR35496">
    <property type="entry name" value="2S SEED STORAGE PROTEIN 1-RELATED"/>
    <property type="match status" value="1"/>
</dbReference>
<accession>A0A2U1KBF7</accession>
<dbReference type="InterPro" id="IPR000617">
    <property type="entry name" value="Napin/2SS/CON"/>
</dbReference>
<keyword evidence="7" id="KW-1185">Reference proteome</keyword>